<feature type="region of interest" description="Disordered" evidence="1">
    <location>
        <begin position="341"/>
        <end position="364"/>
    </location>
</feature>
<dbReference type="PANTHER" id="PTHR48228">
    <property type="entry name" value="SUCCINYL-COA--D-CITRAMALATE COA-TRANSFERASE"/>
    <property type="match status" value="1"/>
</dbReference>
<gene>
    <name evidence="2" type="ORF">Ga0074812_10851</name>
</gene>
<dbReference type="InterPro" id="IPR050509">
    <property type="entry name" value="CoA-transferase_III"/>
</dbReference>
<proteinExistence type="predicted"/>
<dbReference type="InterPro" id="IPR003673">
    <property type="entry name" value="CoA-Trfase_fam_III"/>
</dbReference>
<dbReference type="EMBL" id="FAOZ01000008">
    <property type="protein sequence ID" value="CUU56523.1"/>
    <property type="molecule type" value="Genomic_DNA"/>
</dbReference>
<reference evidence="3" key="1">
    <citation type="submission" date="2015-11" db="EMBL/GenBank/DDBJ databases">
        <authorList>
            <person name="Varghese N."/>
        </authorList>
    </citation>
    <scope>NUCLEOTIDE SEQUENCE [LARGE SCALE GENOMIC DNA]</scope>
    <source>
        <strain evidence="3">DSM 45899</strain>
    </source>
</reference>
<dbReference type="InterPro" id="IPR023606">
    <property type="entry name" value="CoA-Trfase_III_dom_1_sf"/>
</dbReference>
<dbReference type="PANTHER" id="PTHR48228:SF5">
    <property type="entry name" value="ALPHA-METHYLACYL-COA RACEMASE"/>
    <property type="match status" value="1"/>
</dbReference>
<name>A0A0S4QLI0_9ACTN</name>
<protein>
    <submittedName>
        <fullName evidence="2">Alpha-methylacyl-CoA racemase</fullName>
    </submittedName>
</protein>
<sequence length="396" mass="41884">MTRTPVERSFTGPLAGMRVVEVGSIGPGPFCAMLFADLGADVIRVDRLSGAALVGPNADFRAEVLHRGRRSVAVDLKNPRGAEVVRALVRGADALIEGFRPGVAERLGIGPDTCLAVNPRLVYGRMTGYGQDGPMAQAVGHDLNYVAQSGILALIGRYGQPPTPPLSLVGDFGGGGLMLALGICAALWESARSGQGQVIDAAMVDGAALLGAAFHGFVSAGVWPGPRGTQIVDSGAPFYDVYLTADDRWLAVAAMEAHFYADLVAILGLDPAGLPDRDDQEQWPRLKEIFARVVRERTRDEWVELAAGRGCVSAVLEPREAWAHPHNVARGTFVEIDGVTQPAPQPRFSRTPARVDGPPPAPGEHTWAALAEWGVPADTVDGWERAGAIGRRTAVS</sequence>
<keyword evidence="3" id="KW-1185">Reference proteome</keyword>
<dbReference type="InterPro" id="IPR044855">
    <property type="entry name" value="CoA-Trfase_III_dom3_sf"/>
</dbReference>
<evidence type="ECO:0000313" key="3">
    <source>
        <dbReference type="Proteomes" id="UP000198802"/>
    </source>
</evidence>
<accession>A0A0S4QLI0</accession>
<evidence type="ECO:0000256" key="1">
    <source>
        <dbReference type="SAM" id="MobiDB-lite"/>
    </source>
</evidence>
<dbReference type="RefSeq" id="WP_091277044.1">
    <property type="nucleotide sequence ID" value="NZ_FAOZ01000008.1"/>
</dbReference>
<dbReference type="AlphaFoldDB" id="A0A0S4QLI0"/>
<dbReference type="Gene3D" id="3.30.1540.10">
    <property type="entry name" value="formyl-coa transferase, domain 3"/>
    <property type="match status" value="1"/>
</dbReference>
<organism evidence="2 3">
    <name type="scientific">Parafrankia irregularis</name>
    <dbReference type="NCBI Taxonomy" id="795642"/>
    <lineage>
        <taxon>Bacteria</taxon>
        <taxon>Bacillati</taxon>
        <taxon>Actinomycetota</taxon>
        <taxon>Actinomycetes</taxon>
        <taxon>Frankiales</taxon>
        <taxon>Frankiaceae</taxon>
        <taxon>Parafrankia</taxon>
    </lineage>
</organism>
<dbReference type="Proteomes" id="UP000198802">
    <property type="component" value="Unassembled WGS sequence"/>
</dbReference>
<evidence type="ECO:0000313" key="2">
    <source>
        <dbReference type="EMBL" id="CUU56523.1"/>
    </source>
</evidence>
<dbReference type="Pfam" id="PF02515">
    <property type="entry name" value="CoA_transf_3"/>
    <property type="match status" value="1"/>
</dbReference>
<dbReference type="GO" id="GO:0003824">
    <property type="term" value="F:catalytic activity"/>
    <property type="evidence" value="ECO:0007669"/>
    <property type="project" value="InterPro"/>
</dbReference>
<dbReference type="SUPFAM" id="SSF89796">
    <property type="entry name" value="CoA-transferase family III (CaiB/BaiF)"/>
    <property type="match status" value="1"/>
</dbReference>
<dbReference type="Gene3D" id="3.40.50.10540">
    <property type="entry name" value="Crotonobetainyl-coa:carnitine coa-transferase, domain 1"/>
    <property type="match status" value="1"/>
</dbReference>